<evidence type="ECO:0008006" key="4">
    <source>
        <dbReference type="Google" id="ProtNLM"/>
    </source>
</evidence>
<proteinExistence type="predicted"/>
<evidence type="ECO:0000256" key="1">
    <source>
        <dbReference type="SAM" id="Phobius"/>
    </source>
</evidence>
<name>A0A9D4Z8B2_ADICA</name>
<protein>
    <recommendedName>
        <fullName evidence="4">Transmembrane protein 18</fullName>
    </recommendedName>
</protein>
<dbReference type="Proteomes" id="UP000886520">
    <property type="component" value="Chromosome 21"/>
</dbReference>
<gene>
    <name evidence="2" type="ORF">GOP47_0021933</name>
</gene>
<feature type="transmembrane region" description="Helical" evidence="1">
    <location>
        <begin position="74"/>
        <end position="94"/>
    </location>
</feature>
<feature type="transmembrane region" description="Helical" evidence="1">
    <location>
        <begin position="50"/>
        <end position="67"/>
    </location>
</feature>
<keyword evidence="1" id="KW-0472">Membrane</keyword>
<dbReference type="Pfam" id="PF14770">
    <property type="entry name" value="TMEM18"/>
    <property type="match status" value="1"/>
</dbReference>
<dbReference type="InterPro" id="IPR026721">
    <property type="entry name" value="TMEM18"/>
</dbReference>
<organism evidence="2 3">
    <name type="scientific">Adiantum capillus-veneris</name>
    <name type="common">Maidenhair fern</name>
    <dbReference type="NCBI Taxonomy" id="13818"/>
    <lineage>
        <taxon>Eukaryota</taxon>
        <taxon>Viridiplantae</taxon>
        <taxon>Streptophyta</taxon>
        <taxon>Embryophyta</taxon>
        <taxon>Tracheophyta</taxon>
        <taxon>Polypodiopsida</taxon>
        <taxon>Polypodiidae</taxon>
        <taxon>Polypodiales</taxon>
        <taxon>Pteridineae</taxon>
        <taxon>Pteridaceae</taxon>
        <taxon>Vittarioideae</taxon>
        <taxon>Adiantum</taxon>
    </lineage>
</organism>
<comment type="caution">
    <text evidence="2">The sequence shown here is derived from an EMBL/GenBank/DDBJ whole genome shotgun (WGS) entry which is preliminary data.</text>
</comment>
<sequence>MGAGLEHHYHALLHSFGSLLQRLRVYFLRSLSSTRFSNSFAGAVDWREPWLLSLGTIYLILILFAILTRKNNNLQMGLFIFTLSGVYFSERLNVLLSHNWTFLTKYPYFDHQGIFMSAVWSAPLLFIACIILVLVSTFRSSNVLTDAVWDPISTFLRKPLLMA</sequence>
<keyword evidence="1" id="KW-0812">Transmembrane</keyword>
<feature type="transmembrane region" description="Helical" evidence="1">
    <location>
        <begin position="114"/>
        <end position="135"/>
    </location>
</feature>
<dbReference type="AlphaFoldDB" id="A0A9D4Z8B2"/>
<evidence type="ECO:0000313" key="3">
    <source>
        <dbReference type="Proteomes" id="UP000886520"/>
    </source>
</evidence>
<evidence type="ECO:0000313" key="2">
    <source>
        <dbReference type="EMBL" id="KAI5063386.1"/>
    </source>
</evidence>
<accession>A0A9D4Z8B2</accession>
<dbReference type="EMBL" id="JABFUD020000021">
    <property type="protein sequence ID" value="KAI5063386.1"/>
    <property type="molecule type" value="Genomic_DNA"/>
</dbReference>
<keyword evidence="1" id="KW-1133">Transmembrane helix</keyword>
<keyword evidence="3" id="KW-1185">Reference proteome</keyword>
<reference evidence="2" key="1">
    <citation type="submission" date="2021-01" db="EMBL/GenBank/DDBJ databases">
        <title>Adiantum capillus-veneris genome.</title>
        <authorList>
            <person name="Fang Y."/>
            <person name="Liao Q."/>
        </authorList>
    </citation>
    <scope>NUCLEOTIDE SEQUENCE</scope>
    <source>
        <strain evidence="2">H3</strain>
        <tissue evidence="2">Leaf</tissue>
    </source>
</reference>
<dbReference type="OrthoDB" id="411535at2759"/>